<name>A0ABR7T8H6_HELCL</name>
<gene>
    <name evidence="2" type="ORF">H1S01_18460</name>
</gene>
<dbReference type="PROSITE" id="PS51750">
    <property type="entry name" value="BRO_N"/>
    <property type="match status" value="1"/>
</dbReference>
<proteinExistence type="predicted"/>
<dbReference type="Pfam" id="PF02498">
    <property type="entry name" value="Bro-N"/>
    <property type="match status" value="1"/>
</dbReference>
<dbReference type="Proteomes" id="UP000617402">
    <property type="component" value="Unassembled WGS sequence"/>
</dbReference>
<evidence type="ECO:0000259" key="1">
    <source>
        <dbReference type="PROSITE" id="PS51750"/>
    </source>
</evidence>
<dbReference type="PANTHER" id="PTHR36180:SF2">
    <property type="entry name" value="BRO FAMILY PROTEIN"/>
    <property type="match status" value="1"/>
</dbReference>
<keyword evidence="3" id="KW-1185">Reference proteome</keyword>
<reference evidence="2 3" key="1">
    <citation type="submission" date="2020-07" db="EMBL/GenBank/DDBJ databases">
        <title>Draft whole-genome sequence of Heliobacterium chlorum DSM 3682, type strain.</title>
        <authorList>
            <person name="Kyndt J.A."/>
            <person name="Meyer T.E."/>
            <person name="Imhoff J.F."/>
        </authorList>
    </citation>
    <scope>NUCLEOTIDE SEQUENCE [LARGE SCALE GENOMIC DNA]</scope>
    <source>
        <strain evidence="2 3">DSM 3682</strain>
    </source>
</reference>
<dbReference type="RefSeq" id="WP_188041861.1">
    <property type="nucleotide sequence ID" value="NZ_JACVHF010000038.1"/>
</dbReference>
<sequence length="279" mass="31479">MNAQLQQIFNYEGNIIRAILMDDEPWWVAKDVCTALELGNPSMALTRLADDEKGLKLIDTPGGPQKMWTVNEFGLYSLIMGSRKPQAKDFKRWVTHEVIPSIRKTGRYAINESEVTNDKMEKLVDTVTRAMETMTSIVTTSMNATNDMVSKTMATTNNVMTTVHQLIKTLEPAHPETVKPANKPYANIIHLESRIHELRDKMPNHNLRKYIHQLASWTGKPTVCYGRVYAKLAKTTGFDVLEAYQVQKGKKVNKISLVEQAGYLPEAVAIMETVIQDVA</sequence>
<evidence type="ECO:0000313" key="3">
    <source>
        <dbReference type="Proteomes" id="UP000617402"/>
    </source>
</evidence>
<comment type="caution">
    <text evidence="2">The sequence shown here is derived from an EMBL/GenBank/DDBJ whole genome shotgun (WGS) entry which is preliminary data.</text>
</comment>
<feature type="domain" description="Bro-N" evidence="1">
    <location>
        <begin position="2"/>
        <end position="106"/>
    </location>
</feature>
<dbReference type="SMART" id="SM01040">
    <property type="entry name" value="Bro-N"/>
    <property type="match status" value="1"/>
</dbReference>
<protein>
    <submittedName>
        <fullName evidence="2">Bro-N domain-containing protein</fullName>
    </submittedName>
</protein>
<accession>A0ABR7T8H6</accession>
<organism evidence="2 3">
    <name type="scientific">Heliobacterium chlorum</name>
    <dbReference type="NCBI Taxonomy" id="2698"/>
    <lineage>
        <taxon>Bacteria</taxon>
        <taxon>Bacillati</taxon>
        <taxon>Bacillota</taxon>
        <taxon>Clostridia</taxon>
        <taxon>Eubacteriales</taxon>
        <taxon>Heliobacteriaceae</taxon>
        <taxon>Heliobacterium</taxon>
    </lineage>
</organism>
<evidence type="ECO:0000313" key="2">
    <source>
        <dbReference type="EMBL" id="MBC9786442.1"/>
    </source>
</evidence>
<dbReference type="EMBL" id="JACVHF010000038">
    <property type="protein sequence ID" value="MBC9786442.1"/>
    <property type="molecule type" value="Genomic_DNA"/>
</dbReference>
<dbReference type="InterPro" id="IPR003497">
    <property type="entry name" value="BRO_N_domain"/>
</dbReference>
<dbReference type="PANTHER" id="PTHR36180">
    <property type="entry name" value="DNA-BINDING PROTEIN-RELATED-RELATED"/>
    <property type="match status" value="1"/>
</dbReference>